<organism evidence="1 2">
    <name type="scientific">Panagrolaimus sp. JU765</name>
    <dbReference type="NCBI Taxonomy" id="591449"/>
    <lineage>
        <taxon>Eukaryota</taxon>
        <taxon>Metazoa</taxon>
        <taxon>Ecdysozoa</taxon>
        <taxon>Nematoda</taxon>
        <taxon>Chromadorea</taxon>
        <taxon>Rhabditida</taxon>
        <taxon>Tylenchina</taxon>
        <taxon>Panagrolaimomorpha</taxon>
        <taxon>Panagrolaimoidea</taxon>
        <taxon>Panagrolaimidae</taxon>
        <taxon>Panagrolaimus</taxon>
    </lineage>
</organism>
<accession>A0AC34RLJ4</accession>
<name>A0AC34RLJ4_9BILA</name>
<protein>
    <submittedName>
        <fullName evidence="2">Aquaporin</fullName>
    </submittedName>
</protein>
<evidence type="ECO:0000313" key="2">
    <source>
        <dbReference type="WBParaSite" id="JU765_v2.g7888.t1"/>
    </source>
</evidence>
<reference evidence="2" key="1">
    <citation type="submission" date="2022-11" db="UniProtKB">
        <authorList>
            <consortium name="WormBaseParasite"/>
        </authorList>
    </citation>
    <scope>IDENTIFICATION</scope>
</reference>
<sequence>YTGFNVNAQKVLGRAEFGNYTALSFGWGLAIMFSVQLGYNISGSHMNPAVSLLMYSFGHLSLGQFFLYVAAQISGAFFASALTFLQYYGLLSSPSNDWCFSRFDKRL</sequence>
<dbReference type="Proteomes" id="UP000887576">
    <property type="component" value="Unplaced"/>
</dbReference>
<evidence type="ECO:0000313" key="1">
    <source>
        <dbReference type="Proteomes" id="UP000887576"/>
    </source>
</evidence>
<dbReference type="WBParaSite" id="JU765_v2.g7888.t1">
    <property type="protein sequence ID" value="JU765_v2.g7888.t1"/>
    <property type="gene ID" value="JU765_v2.g7888"/>
</dbReference>
<proteinExistence type="predicted"/>